<dbReference type="Ensembl" id="ENSEBUT00000017394.1">
    <property type="protein sequence ID" value="ENSEBUP00000016819.1"/>
    <property type="gene ID" value="ENSEBUG00000010546.1"/>
</dbReference>
<protein>
    <recommendedName>
        <fullName evidence="6">EGF-like domain-containing protein</fullName>
    </recommendedName>
</protein>
<dbReference type="InterPro" id="IPR009017">
    <property type="entry name" value="GFP"/>
</dbReference>
<evidence type="ECO:0000256" key="5">
    <source>
        <dbReference type="PROSITE-ProRule" id="PRU00076"/>
    </source>
</evidence>
<comment type="caution">
    <text evidence="5">Lacks conserved residue(s) required for the propagation of feature annotation.</text>
</comment>
<keyword evidence="3" id="KW-0677">Repeat</keyword>
<proteinExistence type="predicted"/>
<reference evidence="7" key="1">
    <citation type="submission" date="2025-08" db="UniProtKB">
        <authorList>
            <consortium name="Ensembl"/>
        </authorList>
    </citation>
    <scope>IDENTIFICATION</scope>
</reference>
<keyword evidence="8" id="KW-1185">Reference proteome</keyword>
<evidence type="ECO:0000313" key="7">
    <source>
        <dbReference type="Ensembl" id="ENSEBUP00000016819.1"/>
    </source>
</evidence>
<dbReference type="InterPro" id="IPR000152">
    <property type="entry name" value="EGF-type_Asp/Asn_hydroxyl_site"/>
</dbReference>
<evidence type="ECO:0000259" key="6">
    <source>
        <dbReference type="PROSITE" id="PS50026"/>
    </source>
</evidence>
<evidence type="ECO:0000313" key="8">
    <source>
        <dbReference type="Proteomes" id="UP000694388"/>
    </source>
</evidence>
<dbReference type="PROSITE" id="PS00010">
    <property type="entry name" value="ASX_HYDROXYL"/>
    <property type="match status" value="1"/>
</dbReference>
<evidence type="ECO:0000256" key="4">
    <source>
        <dbReference type="ARBA" id="ARBA00023157"/>
    </source>
</evidence>
<keyword evidence="4" id="KW-1015">Disulfide bond</keyword>
<dbReference type="PROSITE" id="PS50026">
    <property type="entry name" value="EGF_3"/>
    <property type="match status" value="1"/>
</dbReference>
<dbReference type="PROSITE" id="PS01187">
    <property type="entry name" value="EGF_CA"/>
    <property type="match status" value="1"/>
</dbReference>
<dbReference type="InterPro" id="IPR000742">
    <property type="entry name" value="EGF"/>
</dbReference>
<dbReference type="InterPro" id="IPR001881">
    <property type="entry name" value="EGF-like_Ca-bd_dom"/>
</dbReference>
<dbReference type="Gene3D" id="2.40.155.10">
    <property type="entry name" value="Green fluorescent protein"/>
    <property type="match status" value="1"/>
</dbReference>
<reference evidence="7" key="2">
    <citation type="submission" date="2025-09" db="UniProtKB">
        <authorList>
            <consortium name="Ensembl"/>
        </authorList>
    </citation>
    <scope>IDENTIFICATION</scope>
</reference>
<dbReference type="Proteomes" id="UP000694388">
    <property type="component" value="Unplaced"/>
</dbReference>
<evidence type="ECO:0000256" key="2">
    <source>
        <dbReference type="ARBA" id="ARBA00022729"/>
    </source>
</evidence>
<keyword evidence="2" id="KW-0732">Signal</keyword>
<dbReference type="PROSITE" id="PS01186">
    <property type="entry name" value="EGF_2"/>
    <property type="match status" value="1"/>
</dbReference>
<dbReference type="Pfam" id="PF07645">
    <property type="entry name" value="EGF_CA"/>
    <property type="match status" value="1"/>
</dbReference>
<evidence type="ECO:0000256" key="1">
    <source>
        <dbReference type="ARBA" id="ARBA00022536"/>
    </source>
</evidence>
<organism evidence="7 8">
    <name type="scientific">Eptatretus burgeri</name>
    <name type="common">Inshore hagfish</name>
    <dbReference type="NCBI Taxonomy" id="7764"/>
    <lineage>
        <taxon>Eukaryota</taxon>
        <taxon>Metazoa</taxon>
        <taxon>Chordata</taxon>
        <taxon>Craniata</taxon>
        <taxon>Vertebrata</taxon>
        <taxon>Cyclostomata</taxon>
        <taxon>Myxini</taxon>
        <taxon>Myxiniformes</taxon>
        <taxon>Myxinidae</taxon>
        <taxon>Eptatretinae</taxon>
        <taxon>Eptatretus</taxon>
    </lineage>
</organism>
<evidence type="ECO:0000256" key="3">
    <source>
        <dbReference type="ARBA" id="ARBA00022737"/>
    </source>
</evidence>
<accession>A0A8C4QKI4</accession>
<dbReference type="InterPro" id="IPR018097">
    <property type="entry name" value="EGF_Ca-bd_CS"/>
</dbReference>
<dbReference type="SMART" id="SM00179">
    <property type="entry name" value="EGF_CA"/>
    <property type="match status" value="1"/>
</dbReference>
<keyword evidence="1 5" id="KW-0245">EGF-like domain</keyword>
<dbReference type="CDD" id="cd00054">
    <property type="entry name" value="EGF_CA"/>
    <property type="match status" value="1"/>
</dbReference>
<sequence>MSLHPHFNRSTTSDVNECLTTDVCHHNANCSNTNGSYNCHCKSGYHGNGGSCTGTQSGPGITTIHHLHINSKTIPILCRLPFTKHILLFLIKSDRNTKRMPSNLMRVPEHNWFLLVHLSSWLLRKWIQLHRWGKNYVCVGMFELMEM</sequence>
<dbReference type="AlphaFoldDB" id="A0A8C4QKI4"/>
<dbReference type="SMART" id="SM00181">
    <property type="entry name" value="EGF"/>
    <property type="match status" value="1"/>
</dbReference>
<name>A0A8C4QKI4_EPTBU</name>
<dbReference type="GO" id="GO:0005509">
    <property type="term" value="F:calcium ion binding"/>
    <property type="evidence" value="ECO:0007669"/>
    <property type="project" value="InterPro"/>
</dbReference>
<dbReference type="InterPro" id="IPR049883">
    <property type="entry name" value="NOTCH1_EGF-like"/>
</dbReference>
<feature type="domain" description="EGF-like" evidence="6">
    <location>
        <begin position="14"/>
        <end position="53"/>
    </location>
</feature>
<dbReference type="SUPFAM" id="SSF57196">
    <property type="entry name" value="EGF/Laminin"/>
    <property type="match status" value="1"/>
</dbReference>
<dbReference type="FunFam" id="2.10.25.10:FF:000038">
    <property type="entry name" value="Fibrillin 2"/>
    <property type="match status" value="1"/>
</dbReference>
<dbReference type="PANTHER" id="PTHR24039">
    <property type="entry name" value="FIBRILLIN-RELATED"/>
    <property type="match status" value="1"/>
</dbReference>